<dbReference type="Pfam" id="PF13186">
    <property type="entry name" value="SPASM"/>
    <property type="match status" value="1"/>
</dbReference>
<dbReference type="Gene3D" id="3.20.20.70">
    <property type="entry name" value="Aldolase class I"/>
    <property type="match status" value="1"/>
</dbReference>
<dbReference type="InterPro" id="IPR058240">
    <property type="entry name" value="rSAM_sf"/>
</dbReference>
<evidence type="ECO:0000256" key="5">
    <source>
        <dbReference type="ARBA" id="ARBA00023014"/>
    </source>
</evidence>
<dbReference type="SUPFAM" id="SSF102114">
    <property type="entry name" value="Radical SAM enzymes"/>
    <property type="match status" value="1"/>
</dbReference>
<dbReference type="GO" id="GO:0016491">
    <property type="term" value="F:oxidoreductase activity"/>
    <property type="evidence" value="ECO:0007669"/>
    <property type="project" value="UniProtKB-KW"/>
</dbReference>
<comment type="cofactor">
    <cofactor evidence="1">
        <name>[4Fe-4S] cluster</name>
        <dbReference type="ChEBI" id="CHEBI:49883"/>
    </cofactor>
</comment>
<dbReference type="PANTHER" id="PTHR43273:SF3">
    <property type="entry name" value="ANAEROBIC SULFATASE-MATURATING ENZYME HOMOLOG ASLB-RELATED"/>
    <property type="match status" value="1"/>
</dbReference>
<dbReference type="EC" id="1.8.98.-" evidence="8"/>
<dbReference type="InterPro" id="IPR023885">
    <property type="entry name" value="4Fe4S-binding_SPASM_dom"/>
</dbReference>
<dbReference type="SFLD" id="SFLDG01386">
    <property type="entry name" value="main_SPASM_domain-containing"/>
    <property type="match status" value="1"/>
</dbReference>
<proteinExistence type="inferred from homology"/>
<sequence length="360" mass="41581">MKYFSMLIKPASSICNLHCQYCFYHDLSHHRHTVSYGVMTRETVDSMLDAVFSAFDEASRIQFAFQGGEPTCAGLAYFQYFTAGVRQRKKPYHQVEYAIQTNGTLLGAAWISFLKENDFLIGISLDGYSENHDYFRGAKTHQLIMRNIAELRKAGIEPNILAVLTDRLAAEPEKLFQFLKTANFRYVQLIPCLPALDVKNNVEPLTPQRFANFYQRYFDQWYQAYRKGYYQSVTLFDNLVQMLRGFPPAQCGYLGYCSLQFVVEADGSVYPCDFYVLDDYRLGNIKTDSIMELAGKPGVQNFLHEKKRQCRLCTDCRYRQLCHGQCKRLNICYFDDTYCGLQAFLAAKIDLLYQIAQAQP</sequence>
<reference evidence="8" key="1">
    <citation type="submission" date="2019-08" db="EMBL/GenBank/DDBJ databases">
        <authorList>
            <person name="Kucharzyk K."/>
            <person name="Murdoch R.W."/>
            <person name="Higgins S."/>
            <person name="Loffler F."/>
        </authorList>
    </citation>
    <scope>NUCLEOTIDE SEQUENCE</scope>
</reference>
<dbReference type="SFLD" id="SFLDG01384">
    <property type="entry name" value="thioether_bond_formation_requi"/>
    <property type="match status" value="1"/>
</dbReference>
<dbReference type="InterPro" id="IPR023867">
    <property type="entry name" value="Sulphatase_maturase_rSAM"/>
</dbReference>
<keyword evidence="3" id="KW-0479">Metal-binding</keyword>
<evidence type="ECO:0000256" key="2">
    <source>
        <dbReference type="ARBA" id="ARBA00022691"/>
    </source>
</evidence>
<dbReference type="AlphaFoldDB" id="A0A645CHG5"/>
<evidence type="ECO:0000313" key="8">
    <source>
        <dbReference type="EMBL" id="MPM76338.1"/>
    </source>
</evidence>
<dbReference type="GO" id="GO:0051536">
    <property type="term" value="F:iron-sulfur cluster binding"/>
    <property type="evidence" value="ECO:0007669"/>
    <property type="project" value="UniProtKB-KW"/>
</dbReference>
<keyword evidence="4" id="KW-0408">Iron</keyword>
<comment type="caution">
    <text evidence="8">The sequence shown here is derived from an EMBL/GenBank/DDBJ whole genome shotgun (WGS) entry which is preliminary data.</text>
</comment>
<dbReference type="NCBIfam" id="TIGR04085">
    <property type="entry name" value="rSAM_more_4Fe4S"/>
    <property type="match status" value="1"/>
</dbReference>
<evidence type="ECO:0000256" key="3">
    <source>
        <dbReference type="ARBA" id="ARBA00022723"/>
    </source>
</evidence>
<dbReference type="GO" id="GO:0046872">
    <property type="term" value="F:metal ion binding"/>
    <property type="evidence" value="ECO:0007669"/>
    <property type="project" value="UniProtKB-KW"/>
</dbReference>
<evidence type="ECO:0000256" key="4">
    <source>
        <dbReference type="ARBA" id="ARBA00023004"/>
    </source>
</evidence>
<dbReference type="CDD" id="cd01335">
    <property type="entry name" value="Radical_SAM"/>
    <property type="match status" value="1"/>
</dbReference>
<dbReference type="SFLD" id="SFLDS00029">
    <property type="entry name" value="Radical_SAM"/>
    <property type="match status" value="1"/>
</dbReference>
<keyword evidence="5" id="KW-0411">Iron-sulfur</keyword>
<feature type="domain" description="Radical SAM core" evidence="7">
    <location>
        <begin position="1"/>
        <end position="230"/>
    </location>
</feature>
<organism evidence="8">
    <name type="scientific">bioreactor metagenome</name>
    <dbReference type="NCBI Taxonomy" id="1076179"/>
    <lineage>
        <taxon>unclassified sequences</taxon>
        <taxon>metagenomes</taxon>
        <taxon>ecological metagenomes</taxon>
    </lineage>
</organism>
<comment type="similarity">
    <text evidence="6">Belongs to the radical SAM superfamily. Anaerobic sulfatase-maturating enzyme family.</text>
</comment>
<dbReference type="PANTHER" id="PTHR43273">
    <property type="entry name" value="ANAEROBIC SULFATASE-MATURATING ENZYME HOMOLOG ASLB-RELATED"/>
    <property type="match status" value="1"/>
</dbReference>
<dbReference type="SFLD" id="SFLDG01072">
    <property type="entry name" value="dehydrogenase_like"/>
    <property type="match status" value="1"/>
</dbReference>
<protein>
    <submittedName>
        <fullName evidence="8">Anaerobic sulfatase-maturating enzyme</fullName>
        <ecNumber evidence="8">1.8.98.-</ecNumber>
    </submittedName>
</protein>
<name>A0A645CHG5_9ZZZZ</name>
<evidence type="ECO:0000256" key="6">
    <source>
        <dbReference type="ARBA" id="ARBA00023601"/>
    </source>
</evidence>
<dbReference type="Pfam" id="PF04055">
    <property type="entry name" value="Radical_SAM"/>
    <property type="match status" value="1"/>
</dbReference>
<dbReference type="SFLD" id="SFLDG01067">
    <property type="entry name" value="SPASM/twitch_domain_containing"/>
    <property type="match status" value="1"/>
</dbReference>
<keyword evidence="2" id="KW-0949">S-adenosyl-L-methionine</keyword>
<dbReference type="InterPro" id="IPR007197">
    <property type="entry name" value="rSAM"/>
</dbReference>
<keyword evidence="8" id="KW-0560">Oxidoreductase</keyword>
<dbReference type="EMBL" id="VSSQ01027216">
    <property type="protein sequence ID" value="MPM76338.1"/>
    <property type="molecule type" value="Genomic_DNA"/>
</dbReference>
<dbReference type="PROSITE" id="PS51918">
    <property type="entry name" value="RADICAL_SAM"/>
    <property type="match status" value="1"/>
</dbReference>
<gene>
    <name evidence="8" type="ORF">SDC9_123336</name>
</gene>
<dbReference type="InterPro" id="IPR013785">
    <property type="entry name" value="Aldolase_TIM"/>
</dbReference>
<evidence type="ECO:0000256" key="1">
    <source>
        <dbReference type="ARBA" id="ARBA00001966"/>
    </source>
</evidence>
<accession>A0A645CHG5</accession>
<evidence type="ECO:0000259" key="7">
    <source>
        <dbReference type="PROSITE" id="PS51918"/>
    </source>
</evidence>